<protein>
    <submittedName>
        <fullName evidence="2">Transthyretin domain containing protein</fullName>
    </submittedName>
</protein>
<organism evidence="2 3">
    <name type="scientific">Coccidioides immitis RMSCC 3703</name>
    <dbReference type="NCBI Taxonomy" id="454286"/>
    <lineage>
        <taxon>Eukaryota</taxon>
        <taxon>Fungi</taxon>
        <taxon>Dikarya</taxon>
        <taxon>Ascomycota</taxon>
        <taxon>Pezizomycotina</taxon>
        <taxon>Eurotiomycetes</taxon>
        <taxon>Eurotiomycetidae</taxon>
        <taxon>Onygenales</taxon>
        <taxon>Onygenaceae</taxon>
        <taxon>Coccidioides</taxon>
    </lineage>
</organism>
<gene>
    <name evidence="2" type="ORF">CISG_07349</name>
</gene>
<reference evidence="3" key="1">
    <citation type="journal article" date="2010" name="Genome Res.">
        <title>Population genomic sequencing of Coccidioides fungi reveals recent hybridization and transposon control.</title>
        <authorList>
            <person name="Neafsey D.E."/>
            <person name="Barker B.M."/>
            <person name="Sharpton T.J."/>
            <person name="Stajich J.E."/>
            <person name="Park D.J."/>
            <person name="Whiston E."/>
            <person name="Hung C.-Y."/>
            <person name="McMahan C."/>
            <person name="White J."/>
            <person name="Sykes S."/>
            <person name="Heiman D."/>
            <person name="Young S."/>
            <person name="Zeng Q."/>
            <person name="Abouelleil A."/>
            <person name="Aftuck L."/>
            <person name="Bessette D."/>
            <person name="Brown A."/>
            <person name="FitzGerald M."/>
            <person name="Lui A."/>
            <person name="Macdonald J.P."/>
            <person name="Priest M."/>
            <person name="Orbach M.J."/>
            <person name="Galgiani J.N."/>
            <person name="Kirkland T.N."/>
            <person name="Cole G.T."/>
            <person name="Birren B.W."/>
            <person name="Henn M.R."/>
            <person name="Taylor J.W."/>
            <person name="Rounsley S.D."/>
        </authorList>
    </citation>
    <scope>NUCLEOTIDE SEQUENCE [LARGE SCALE GENOMIC DNA]</scope>
    <source>
        <strain evidence="3">RMSCC 3703</strain>
    </source>
</reference>
<sequence>MSSTPHSGTPGSGAILLTQPDQRRQPGPPGQLAAGLGARPAELPRRDGFRRTRDGRGSPRTLPRCRCRTSSRRFPVEQQQQQEEEKEEEEEGEARGPPLHGLSGASG</sequence>
<proteinExistence type="predicted"/>
<feature type="compositionally biased region" description="Low complexity" evidence="1">
    <location>
        <begin position="30"/>
        <end position="41"/>
    </location>
</feature>
<dbReference type="EMBL" id="DS268169">
    <property type="protein sequence ID" value="KMU79042.1"/>
    <property type="molecule type" value="Genomic_DNA"/>
</dbReference>
<evidence type="ECO:0000256" key="1">
    <source>
        <dbReference type="SAM" id="MobiDB-lite"/>
    </source>
</evidence>
<name>A0A0J8TYI7_COCIT</name>
<evidence type="ECO:0000313" key="3">
    <source>
        <dbReference type="Proteomes" id="UP000054559"/>
    </source>
</evidence>
<feature type="compositionally biased region" description="Acidic residues" evidence="1">
    <location>
        <begin position="82"/>
        <end position="92"/>
    </location>
</feature>
<feature type="compositionally biased region" description="Basic and acidic residues" evidence="1">
    <location>
        <begin position="42"/>
        <end position="57"/>
    </location>
</feature>
<feature type="region of interest" description="Disordered" evidence="1">
    <location>
        <begin position="1"/>
        <end position="107"/>
    </location>
</feature>
<feature type="compositionally biased region" description="Low complexity" evidence="1">
    <location>
        <begin position="1"/>
        <end position="13"/>
    </location>
</feature>
<accession>A0A0J8TYI7</accession>
<dbReference type="Proteomes" id="UP000054559">
    <property type="component" value="Unassembled WGS sequence"/>
</dbReference>
<dbReference type="AlphaFoldDB" id="A0A0J8TYI7"/>
<evidence type="ECO:0000313" key="2">
    <source>
        <dbReference type="EMBL" id="KMU79042.1"/>
    </source>
</evidence>